<keyword evidence="4" id="KW-0663">Pyridoxal phosphate</keyword>
<keyword evidence="7" id="KW-0032">Aminotransferase</keyword>
<dbReference type="PANTHER" id="PTHR43586">
    <property type="entry name" value="CYSTEINE DESULFURASE"/>
    <property type="match status" value="1"/>
</dbReference>
<dbReference type="Proteomes" id="UP001056429">
    <property type="component" value="Unassembled WGS sequence"/>
</dbReference>
<comment type="cofactor">
    <cofactor evidence="1">
        <name>pyridoxal 5'-phosphate</name>
        <dbReference type="ChEBI" id="CHEBI:597326"/>
    </cofactor>
</comment>
<gene>
    <name evidence="7" type="ORF">KDK92_21740</name>
</gene>
<dbReference type="InterPro" id="IPR015421">
    <property type="entry name" value="PyrdxlP-dep_Trfase_major"/>
</dbReference>
<dbReference type="SUPFAM" id="SSF53383">
    <property type="entry name" value="PLP-dependent transferases"/>
    <property type="match status" value="1"/>
</dbReference>
<evidence type="ECO:0000256" key="2">
    <source>
        <dbReference type="ARBA" id="ARBA00010447"/>
    </source>
</evidence>
<keyword evidence="8" id="KW-1185">Reference proteome</keyword>
<dbReference type="GO" id="GO:0031071">
    <property type="term" value="F:cysteine desulfurase activity"/>
    <property type="evidence" value="ECO:0007669"/>
    <property type="project" value="UniProtKB-EC"/>
</dbReference>
<sequence length="384" mass="42490">MKLYANNAATSFPKPKSVIAEITNCLNSISSNPGRSASFSNLEGSRIVFECRENLCKLFNFDSPENIIFTSNITHSLNMLINGCVQKGWHVITTSMEHNSVLRPLNHLYEKGIIDLDIIQCDKDGYIDSTVFENHIKPNTKLFVLSHSSNIIGSIQPIKKLSEICKKKSIFFIIDSAQSAGVLDINLSDIYFSALCFTGHKSLLGPQGIGGFVISDEFNMIVDPIITGGTGSTSSEIIQPTFLPDKFESGTLNTPGIAGLNAGIKFILNTKIETIREHEIDLNNELIESLLNMPYIDLYGSTNSNLRTSAVSVNSHKLDNSLFSFELDHKYGIVTRSGLHCAPLAHKTINTYPNGTLRLSFGFFNDSIDIKYCIDSIYKLHKAY</sequence>
<evidence type="ECO:0000256" key="1">
    <source>
        <dbReference type="ARBA" id="ARBA00001933"/>
    </source>
</evidence>
<dbReference type="RefSeq" id="WP_250861502.1">
    <property type="nucleotide sequence ID" value="NZ_JAGSOJ010000005.1"/>
</dbReference>
<evidence type="ECO:0000313" key="7">
    <source>
        <dbReference type="EMBL" id="MCM1992345.1"/>
    </source>
</evidence>
<evidence type="ECO:0000259" key="6">
    <source>
        <dbReference type="Pfam" id="PF00266"/>
    </source>
</evidence>
<feature type="domain" description="Aminotransferase class V" evidence="6">
    <location>
        <begin position="4"/>
        <end position="371"/>
    </location>
</feature>
<dbReference type="InterPro" id="IPR016454">
    <property type="entry name" value="Cysteine_dSase"/>
</dbReference>
<dbReference type="Pfam" id="PF00266">
    <property type="entry name" value="Aminotran_5"/>
    <property type="match status" value="1"/>
</dbReference>
<protein>
    <recommendedName>
        <fullName evidence="3">cysteine desulfurase</fullName>
        <ecNumber evidence="3">2.8.1.7</ecNumber>
    </recommendedName>
</protein>
<dbReference type="Gene3D" id="3.90.1150.10">
    <property type="entry name" value="Aspartate Aminotransferase, domain 1"/>
    <property type="match status" value="1"/>
</dbReference>
<dbReference type="PIRSF" id="PIRSF005572">
    <property type="entry name" value="NifS"/>
    <property type="match status" value="1"/>
</dbReference>
<proteinExistence type="inferred from homology"/>
<reference evidence="7" key="2">
    <citation type="submission" date="2021-04" db="EMBL/GenBank/DDBJ databases">
        <authorList>
            <person name="Dong X."/>
        </authorList>
    </citation>
    <scope>NUCLEOTIDE SEQUENCE</scope>
    <source>
        <strain evidence="7">ZWT</strain>
    </source>
</reference>
<name>A0A9J6P8X7_9CLOT</name>
<evidence type="ECO:0000256" key="5">
    <source>
        <dbReference type="ARBA" id="ARBA00050776"/>
    </source>
</evidence>
<dbReference type="InterPro" id="IPR015424">
    <property type="entry name" value="PyrdxlP-dep_Trfase"/>
</dbReference>
<comment type="caution">
    <text evidence="7">The sequence shown here is derived from an EMBL/GenBank/DDBJ whole genome shotgun (WGS) entry which is preliminary data.</text>
</comment>
<dbReference type="GO" id="GO:0008483">
    <property type="term" value="F:transaminase activity"/>
    <property type="evidence" value="ECO:0007669"/>
    <property type="project" value="UniProtKB-KW"/>
</dbReference>
<dbReference type="EC" id="2.8.1.7" evidence="3"/>
<evidence type="ECO:0000256" key="3">
    <source>
        <dbReference type="ARBA" id="ARBA00012239"/>
    </source>
</evidence>
<dbReference type="InterPro" id="IPR015422">
    <property type="entry name" value="PyrdxlP-dep_Trfase_small"/>
</dbReference>
<keyword evidence="7" id="KW-0808">Transferase</keyword>
<comment type="catalytic activity">
    <reaction evidence="5">
        <text>(sulfur carrier)-H + L-cysteine = (sulfur carrier)-SH + L-alanine</text>
        <dbReference type="Rhea" id="RHEA:43892"/>
        <dbReference type="Rhea" id="RHEA-COMP:14737"/>
        <dbReference type="Rhea" id="RHEA-COMP:14739"/>
        <dbReference type="ChEBI" id="CHEBI:29917"/>
        <dbReference type="ChEBI" id="CHEBI:35235"/>
        <dbReference type="ChEBI" id="CHEBI:57972"/>
        <dbReference type="ChEBI" id="CHEBI:64428"/>
        <dbReference type="EC" id="2.8.1.7"/>
    </reaction>
</comment>
<dbReference type="EMBL" id="JAGSOJ010000005">
    <property type="protein sequence ID" value="MCM1992345.1"/>
    <property type="molecule type" value="Genomic_DNA"/>
</dbReference>
<organism evidence="7 8">
    <name type="scientific">Oceanirhabdus seepicola</name>
    <dbReference type="NCBI Taxonomy" id="2828781"/>
    <lineage>
        <taxon>Bacteria</taxon>
        <taxon>Bacillati</taxon>
        <taxon>Bacillota</taxon>
        <taxon>Clostridia</taxon>
        <taxon>Eubacteriales</taxon>
        <taxon>Clostridiaceae</taxon>
        <taxon>Oceanirhabdus</taxon>
    </lineage>
</organism>
<evidence type="ECO:0000256" key="4">
    <source>
        <dbReference type="ARBA" id="ARBA00022898"/>
    </source>
</evidence>
<dbReference type="Gene3D" id="3.40.640.10">
    <property type="entry name" value="Type I PLP-dependent aspartate aminotransferase-like (Major domain)"/>
    <property type="match status" value="1"/>
</dbReference>
<reference evidence="7" key="1">
    <citation type="journal article" date="2021" name="mSystems">
        <title>Bacteria and Archaea Synergistically Convert Glycine Betaine to Biogenic Methane in the Formosa Cold Seep of the South China Sea.</title>
        <authorList>
            <person name="Li L."/>
            <person name="Zhang W."/>
            <person name="Zhang S."/>
            <person name="Song L."/>
            <person name="Sun Q."/>
            <person name="Zhang H."/>
            <person name="Xiang H."/>
            <person name="Dong X."/>
        </authorList>
    </citation>
    <scope>NUCLEOTIDE SEQUENCE</scope>
    <source>
        <strain evidence="7">ZWT</strain>
    </source>
</reference>
<comment type="similarity">
    <text evidence="2">Belongs to the class-V pyridoxal-phosphate-dependent aminotransferase family. Csd subfamily.</text>
</comment>
<dbReference type="NCBIfam" id="TIGR01977">
    <property type="entry name" value="am_tr_V_EF2568"/>
    <property type="match status" value="1"/>
</dbReference>
<dbReference type="InterPro" id="IPR010969">
    <property type="entry name" value="Cys_dSase-rel_unknwn_funct"/>
</dbReference>
<evidence type="ECO:0000313" key="8">
    <source>
        <dbReference type="Proteomes" id="UP001056429"/>
    </source>
</evidence>
<dbReference type="AlphaFoldDB" id="A0A9J6P8X7"/>
<dbReference type="PANTHER" id="PTHR43586:SF4">
    <property type="entry name" value="ISOPENICILLIN N EPIMERASE"/>
    <property type="match status" value="1"/>
</dbReference>
<accession>A0A9J6P8X7</accession>
<dbReference type="InterPro" id="IPR000192">
    <property type="entry name" value="Aminotrans_V_dom"/>
</dbReference>